<keyword evidence="1" id="KW-1133">Transmembrane helix</keyword>
<keyword evidence="1" id="KW-0472">Membrane</keyword>
<dbReference type="KEGG" id="aup:AsAng_0050000"/>
<protein>
    <submittedName>
        <fullName evidence="2">Uncharacterized protein</fullName>
    </submittedName>
</protein>
<organism evidence="2 3">
    <name type="scientific">Aureispira anguillae</name>
    <dbReference type="NCBI Taxonomy" id="2864201"/>
    <lineage>
        <taxon>Bacteria</taxon>
        <taxon>Pseudomonadati</taxon>
        <taxon>Bacteroidota</taxon>
        <taxon>Saprospiria</taxon>
        <taxon>Saprospirales</taxon>
        <taxon>Saprospiraceae</taxon>
        <taxon>Aureispira</taxon>
    </lineage>
</organism>
<evidence type="ECO:0000313" key="2">
    <source>
        <dbReference type="EMBL" id="BDS14222.1"/>
    </source>
</evidence>
<reference evidence="2" key="1">
    <citation type="submission" date="2022-09" db="EMBL/GenBank/DDBJ databases">
        <title>Aureispira anguillicida sp. nov., isolated from Leptocephalus of Japanese eel Anguilla japonica.</title>
        <authorList>
            <person name="Yuasa K."/>
            <person name="Mekata T."/>
            <person name="Ikunari K."/>
        </authorList>
    </citation>
    <scope>NUCLEOTIDE SEQUENCE</scope>
    <source>
        <strain evidence="2">EL160426</strain>
    </source>
</reference>
<keyword evidence="1" id="KW-0812">Transmembrane</keyword>
<accession>A0A915YJ88</accession>
<feature type="transmembrane region" description="Helical" evidence="1">
    <location>
        <begin position="42"/>
        <end position="62"/>
    </location>
</feature>
<feature type="transmembrane region" description="Helical" evidence="1">
    <location>
        <begin position="5"/>
        <end position="22"/>
    </location>
</feature>
<dbReference type="RefSeq" id="WP_264789445.1">
    <property type="nucleotide sequence ID" value="NZ_AP026867.1"/>
</dbReference>
<evidence type="ECO:0000256" key="1">
    <source>
        <dbReference type="SAM" id="Phobius"/>
    </source>
</evidence>
<feature type="transmembrane region" description="Helical" evidence="1">
    <location>
        <begin position="103"/>
        <end position="122"/>
    </location>
</feature>
<name>A0A915YJ88_9BACT</name>
<gene>
    <name evidence="2" type="ORF">AsAng_0050000</name>
</gene>
<dbReference type="Proteomes" id="UP001060919">
    <property type="component" value="Chromosome"/>
</dbReference>
<dbReference type="AlphaFoldDB" id="A0A915YJ88"/>
<evidence type="ECO:0000313" key="3">
    <source>
        <dbReference type="Proteomes" id="UP001060919"/>
    </source>
</evidence>
<feature type="transmembrane region" description="Helical" evidence="1">
    <location>
        <begin position="74"/>
        <end position="97"/>
    </location>
</feature>
<proteinExistence type="predicted"/>
<sequence length="129" mass="14565">MRKLYIINIFLIVILFYAGVHLNEEEKAFLEGFRPNGDSYEWASSAYAILGCLCTVFAAYVGQKTFYRMPKIGIVMLILAIVLLAYSIGTLVGEGAVQMQDMLLIYGPYIVLGMWLNAYSLMMRAEEEV</sequence>
<dbReference type="EMBL" id="AP026867">
    <property type="protein sequence ID" value="BDS14222.1"/>
    <property type="molecule type" value="Genomic_DNA"/>
</dbReference>
<keyword evidence="3" id="KW-1185">Reference proteome</keyword>